<keyword evidence="6" id="KW-1185">Reference proteome</keyword>
<evidence type="ECO:0000313" key="6">
    <source>
        <dbReference type="Proteomes" id="UP000638981"/>
    </source>
</evidence>
<dbReference type="PRINTS" id="PR00377">
    <property type="entry name" value="IMPHPHTASES"/>
</dbReference>
<feature type="binding site" evidence="4">
    <location>
        <position position="84"/>
    </location>
    <ligand>
        <name>Mg(2+)</name>
        <dbReference type="ChEBI" id="CHEBI:18420"/>
        <label>1</label>
        <note>catalytic</note>
    </ligand>
</feature>
<dbReference type="GO" id="GO:0007165">
    <property type="term" value="P:signal transduction"/>
    <property type="evidence" value="ECO:0007669"/>
    <property type="project" value="TreeGrafter"/>
</dbReference>
<dbReference type="PROSITE" id="PS00630">
    <property type="entry name" value="IMP_2"/>
    <property type="match status" value="1"/>
</dbReference>
<evidence type="ECO:0000256" key="3">
    <source>
        <dbReference type="ARBA" id="ARBA00022842"/>
    </source>
</evidence>
<dbReference type="Pfam" id="PF00459">
    <property type="entry name" value="Inositol_P"/>
    <property type="match status" value="1"/>
</dbReference>
<proteinExistence type="inferred from homology"/>
<feature type="binding site" evidence="4">
    <location>
        <position position="205"/>
    </location>
    <ligand>
        <name>Mg(2+)</name>
        <dbReference type="ChEBI" id="CHEBI:18420"/>
        <label>1</label>
        <note>catalytic</note>
    </ligand>
</feature>
<dbReference type="GO" id="GO:0046872">
    <property type="term" value="F:metal ion binding"/>
    <property type="evidence" value="ECO:0007669"/>
    <property type="project" value="UniProtKB-KW"/>
</dbReference>
<reference evidence="5" key="1">
    <citation type="journal article" date="2014" name="Int. J. Syst. Evol. Microbiol.">
        <title>Complete genome sequence of Corynebacterium casei LMG S-19264T (=DSM 44701T), isolated from a smear-ripened cheese.</title>
        <authorList>
            <consortium name="US DOE Joint Genome Institute (JGI-PGF)"/>
            <person name="Walter F."/>
            <person name="Albersmeier A."/>
            <person name="Kalinowski J."/>
            <person name="Ruckert C."/>
        </authorList>
    </citation>
    <scope>NUCLEOTIDE SEQUENCE</scope>
    <source>
        <strain evidence="5">KCTC 23310</strain>
    </source>
</reference>
<reference evidence="5" key="2">
    <citation type="submission" date="2020-09" db="EMBL/GenBank/DDBJ databases">
        <authorList>
            <person name="Sun Q."/>
            <person name="Kim S."/>
        </authorList>
    </citation>
    <scope>NUCLEOTIDE SEQUENCE</scope>
    <source>
        <strain evidence="5">KCTC 23310</strain>
    </source>
</reference>
<dbReference type="InterPro" id="IPR000760">
    <property type="entry name" value="Inositol_monophosphatase-like"/>
</dbReference>
<evidence type="ECO:0000256" key="2">
    <source>
        <dbReference type="ARBA" id="ARBA00022723"/>
    </source>
</evidence>
<dbReference type="SUPFAM" id="SSF56655">
    <property type="entry name" value="Carbohydrate phosphatase"/>
    <property type="match status" value="1"/>
</dbReference>
<dbReference type="PANTHER" id="PTHR20854:SF4">
    <property type="entry name" value="INOSITOL-1-MONOPHOSPHATASE-RELATED"/>
    <property type="match status" value="1"/>
</dbReference>
<feature type="binding site" evidence="4">
    <location>
        <position position="66"/>
    </location>
    <ligand>
        <name>Mg(2+)</name>
        <dbReference type="ChEBI" id="CHEBI:18420"/>
        <label>1</label>
        <note>catalytic</note>
    </ligand>
</feature>
<dbReference type="RefSeq" id="WP_189411022.1">
    <property type="nucleotide sequence ID" value="NZ_BMYJ01000004.1"/>
</dbReference>
<accession>A0A918TN14</accession>
<keyword evidence="3 4" id="KW-0460">Magnesium</keyword>
<keyword evidence="2 4" id="KW-0479">Metal-binding</keyword>
<sequence length="261" mass="28077">MPEADLALLLEAAEQAGRIAMRFWRAEPKFWEKPGLGPVSEADLAVNAALRETLRRARPDYGWLSEEDADDPARLATRRQFVLDPIDGTRAFLAGEENFAHALAVVDGGRVMAGVVHMPAKARTYAADAQSAATVNGQPMQPSAQVQADGARLLTTGAGMALEHWPGGVPDFKRSFRASLAYRLCLIGEGRYDAMLTFRPAWEWDIAAASLIAERAGASVSDAKGGALVFNRPDPRADGVVVSATRALQSEIVARHLGRAM</sequence>
<name>A0A918TN14_9RHOB</name>
<comment type="similarity">
    <text evidence="1">Belongs to the inositol monophosphatase superfamily.</text>
</comment>
<dbReference type="Proteomes" id="UP000638981">
    <property type="component" value="Unassembled WGS sequence"/>
</dbReference>
<protein>
    <submittedName>
        <fullName evidence="5">3'(2'),5'-bisphosphate nucleotidase CysQ</fullName>
    </submittedName>
</protein>
<evidence type="ECO:0000313" key="5">
    <source>
        <dbReference type="EMBL" id="GHC53369.1"/>
    </source>
</evidence>
<feature type="binding site" evidence="4">
    <location>
        <position position="87"/>
    </location>
    <ligand>
        <name>Mg(2+)</name>
        <dbReference type="ChEBI" id="CHEBI:18420"/>
        <label>1</label>
        <note>catalytic</note>
    </ligand>
</feature>
<dbReference type="Gene3D" id="3.40.190.80">
    <property type="match status" value="1"/>
</dbReference>
<organism evidence="5 6">
    <name type="scientific">Neogemmobacter tilapiae</name>
    <dbReference type="NCBI Taxonomy" id="875041"/>
    <lineage>
        <taxon>Bacteria</taxon>
        <taxon>Pseudomonadati</taxon>
        <taxon>Pseudomonadota</taxon>
        <taxon>Alphaproteobacteria</taxon>
        <taxon>Rhodobacterales</taxon>
        <taxon>Paracoccaceae</taxon>
        <taxon>Neogemmobacter</taxon>
    </lineage>
</organism>
<dbReference type="GO" id="GO:0046854">
    <property type="term" value="P:phosphatidylinositol phosphate biosynthetic process"/>
    <property type="evidence" value="ECO:0007669"/>
    <property type="project" value="InterPro"/>
</dbReference>
<dbReference type="AlphaFoldDB" id="A0A918TN14"/>
<dbReference type="CDD" id="cd01638">
    <property type="entry name" value="CysQ"/>
    <property type="match status" value="1"/>
</dbReference>
<comment type="caution">
    <text evidence="5">The sequence shown here is derived from an EMBL/GenBank/DDBJ whole genome shotgun (WGS) entry which is preliminary data.</text>
</comment>
<evidence type="ECO:0000256" key="1">
    <source>
        <dbReference type="ARBA" id="ARBA00009759"/>
    </source>
</evidence>
<dbReference type="EMBL" id="BMYJ01000004">
    <property type="protein sequence ID" value="GHC53369.1"/>
    <property type="molecule type" value="Genomic_DNA"/>
</dbReference>
<evidence type="ECO:0000256" key="4">
    <source>
        <dbReference type="PIRSR" id="PIRSR600760-2"/>
    </source>
</evidence>
<dbReference type="InterPro" id="IPR020550">
    <property type="entry name" value="Inositol_monophosphatase_CS"/>
</dbReference>
<gene>
    <name evidence="5" type="ORF">GCM10007315_15040</name>
</gene>
<dbReference type="GO" id="GO:0008934">
    <property type="term" value="F:inositol monophosphate 1-phosphatase activity"/>
    <property type="evidence" value="ECO:0007669"/>
    <property type="project" value="TreeGrafter"/>
</dbReference>
<comment type="cofactor">
    <cofactor evidence="4">
        <name>Mg(2+)</name>
        <dbReference type="ChEBI" id="CHEBI:18420"/>
    </cofactor>
</comment>
<feature type="binding site" evidence="4">
    <location>
        <position position="86"/>
    </location>
    <ligand>
        <name>Mg(2+)</name>
        <dbReference type="ChEBI" id="CHEBI:18420"/>
        <label>1</label>
        <note>catalytic</note>
    </ligand>
</feature>
<dbReference type="GO" id="GO:0006020">
    <property type="term" value="P:inositol metabolic process"/>
    <property type="evidence" value="ECO:0007669"/>
    <property type="project" value="TreeGrafter"/>
</dbReference>
<dbReference type="PANTHER" id="PTHR20854">
    <property type="entry name" value="INOSITOL MONOPHOSPHATASE"/>
    <property type="match status" value="1"/>
</dbReference>
<dbReference type="Gene3D" id="3.30.540.10">
    <property type="entry name" value="Fructose-1,6-Bisphosphatase, subunit A, domain 1"/>
    <property type="match status" value="1"/>
</dbReference>